<sequence length="284" mass="31890">MPKATVLIQGASSGIGLEFVRQLLNRKTPTHVIATSQKLAEDRLADLQKEYLRHSIHRLDVLELDVRHQDQFDTFGEQVEQCLNDLKRERGLDMLINCAHIWHPSNRVETSLQDVLSIDLNDVYQVNVVGPILVTKILLNALKRGRSSFGNPAANAPYSSLVVNISAELASIQNNRVGGWYAYRLSKCALNMATKNLALEFGRQPLDENSICGLKKDEKPLLFVAMSPGVVNTQMMHEYKKLFPKDAHFLTKTQSVERMLASIDKLSLEDNGAFLDFNGKSIPY</sequence>
<dbReference type="PANTHER" id="PTHR43544:SF12">
    <property type="entry name" value="NAD(P)-BINDING ROSSMANN-FOLD SUPERFAMILY PROTEIN"/>
    <property type="match status" value="1"/>
</dbReference>
<proteinExistence type="predicted"/>
<dbReference type="InterPro" id="IPR051468">
    <property type="entry name" value="Fungal_SecMetab_SDRs"/>
</dbReference>
<comment type="caution">
    <text evidence="1">The sequence shown here is derived from an EMBL/GenBank/DDBJ whole genome shotgun (WGS) entry which is preliminary data.</text>
</comment>
<dbReference type="PRINTS" id="PR00081">
    <property type="entry name" value="GDHRDH"/>
</dbReference>
<dbReference type="Proteomes" id="UP000663868">
    <property type="component" value="Unassembled WGS sequence"/>
</dbReference>
<dbReference type="InterPro" id="IPR036291">
    <property type="entry name" value="NAD(P)-bd_dom_sf"/>
</dbReference>
<dbReference type="CDD" id="cd05325">
    <property type="entry name" value="carb_red_sniffer_like_SDR_c"/>
    <property type="match status" value="1"/>
</dbReference>
<evidence type="ECO:0000313" key="1">
    <source>
        <dbReference type="EMBL" id="CAF0717928.1"/>
    </source>
</evidence>
<evidence type="ECO:0008006" key="4">
    <source>
        <dbReference type="Google" id="ProtNLM"/>
    </source>
</evidence>
<dbReference type="Pfam" id="PF00106">
    <property type="entry name" value="adh_short"/>
    <property type="match status" value="1"/>
</dbReference>
<dbReference type="GO" id="GO:0016491">
    <property type="term" value="F:oxidoreductase activity"/>
    <property type="evidence" value="ECO:0007669"/>
    <property type="project" value="TreeGrafter"/>
</dbReference>
<reference evidence="1" key="1">
    <citation type="submission" date="2021-02" db="EMBL/GenBank/DDBJ databases">
        <authorList>
            <person name="Nowell W R."/>
        </authorList>
    </citation>
    <scope>NUCLEOTIDE SEQUENCE</scope>
</reference>
<name>A0A813MDA3_9BILA</name>
<gene>
    <name evidence="1" type="ORF">IZO911_LOCUS1482</name>
    <name evidence="2" type="ORF">KXQ929_LOCUS24790</name>
</gene>
<dbReference type="GO" id="GO:0005737">
    <property type="term" value="C:cytoplasm"/>
    <property type="evidence" value="ECO:0007669"/>
    <property type="project" value="TreeGrafter"/>
</dbReference>
<dbReference type="EMBL" id="CAJOBB010002089">
    <property type="protein sequence ID" value="CAF3936803.1"/>
    <property type="molecule type" value="Genomic_DNA"/>
</dbReference>
<organism evidence="1 3">
    <name type="scientific">Adineta steineri</name>
    <dbReference type="NCBI Taxonomy" id="433720"/>
    <lineage>
        <taxon>Eukaryota</taxon>
        <taxon>Metazoa</taxon>
        <taxon>Spiralia</taxon>
        <taxon>Gnathifera</taxon>
        <taxon>Rotifera</taxon>
        <taxon>Eurotatoria</taxon>
        <taxon>Bdelloidea</taxon>
        <taxon>Adinetida</taxon>
        <taxon>Adinetidae</taxon>
        <taxon>Adineta</taxon>
    </lineage>
</organism>
<dbReference type="PANTHER" id="PTHR43544">
    <property type="entry name" value="SHORT-CHAIN DEHYDROGENASE/REDUCTASE"/>
    <property type="match status" value="1"/>
</dbReference>
<dbReference type="Gene3D" id="3.40.50.720">
    <property type="entry name" value="NAD(P)-binding Rossmann-like Domain"/>
    <property type="match status" value="1"/>
</dbReference>
<accession>A0A813MDA3</accession>
<dbReference type="SUPFAM" id="SSF51735">
    <property type="entry name" value="NAD(P)-binding Rossmann-fold domains"/>
    <property type="match status" value="1"/>
</dbReference>
<protein>
    <recommendedName>
        <fullName evidence="4">Sepiapterin reductase</fullName>
    </recommendedName>
</protein>
<dbReference type="AlphaFoldDB" id="A0A813MDA3"/>
<evidence type="ECO:0000313" key="2">
    <source>
        <dbReference type="EMBL" id="CAF3936803.1"/>
    </source>
</evidence>
<dbReference type="Proteomes" id="UP000663860">
    <property type="component" value="Unassembled WGS sequence"/>
</dbReference>
<dbReference type="EMBL" id="CAJNOE010000006">
    <property type="protein sequence ID" value="CAF0717928.1"/>
    <property type="molecule type" value="Genomic_DNA"/>
</dbReference>
<evidence type="ECO:0000313" key="3">
    <source>
        <dbReference type="Proteomes" id="UP000663860"/>
    </source>
</evidence>
<dbReference type="InterPro" id="IPR002347">
    <property type="entry name" value="SDR_fam"/>
</dbReference>